<comment type="caution">
    <text evidence="2">The sequence shown here is derived from an EMBL/GenBank/DDBJ whole genome shotgun (WGS) entry which is preliminary data.</text>
</comment>
<reference evidence="2 3" key="1">
    <citation type="submission" date="2020-03" db="EMBL/GenBank/DDBJ databases">
        <title>Draft genome of Streptomyces sp. ventii, isolated from the Axial Seamount in the Pacific Ocean, and resequencing of the two type strains Streptomyces lonarensis strain NCL 716 and Streptomyces bohaiensis strain 11A07.</title>
        <authorList>
            <person name="Loughran R.M."/>
            <person name="Pfannmuller K.M."/>
            <person name="Wasson B.J."/>
            <person name="Deadmond M.C."/>
            <person name="Paddock B.E."/>
            <person name="Koyack M.J."/>
            <person name="Gallegos D.A."/>
            <person name="Mitchell E.A."/>
            <person name="Ushijima B."/>
            <person name="Saw J.H."/>
            <person name="Mcphail K.L."/>
            <person name="Videau P."/>
        </authorList>
    </citation>
    <scope>NUCLEOTIDE SEQUENCE [LARGE SCALE GENOMIC DNA]</scope>
    <source>
        <strain evidence="3">5675061</strain>
    </source>
</reference>
<feature type="compositionally biased region" description="Low complexity" evidence="1">
    <location>
        <begin position="1"/>
        <end position="11"/>
    </location>
</feature>
<name>A0ABX1AP21_9ACTN</name>
<dbReference type="EMBL" id="JAAVJB010000287">
    <property type="protein sequence ID" value="NJP68828.1"/>
    <property type="molecule type" value="Genomic_DNA"/>
</dbReference>
<gene>
    <name evidence="2" type="ORF">HCJ92_21680</name>
</gene>
<keyword evidence="3" id="KW-1185">Reference proteome</keyword>
<feature type="compositionally biased region" description="Pro residues" evidence="1">
    <location>
        <begin position="53"/>
        <end position="63"/>
    </location>
</feature>
<dbReference type="Proteomes" id="UP000746503">
    <property type="component" value="Unassembled WGS sequence"/>
</dbReference>
<evidence type="ECO:0008006" key="4">
    <source>
        <dbReference type="Google" id="ProtNLM"/>
    </source>
</evidence>
<dbReference type="Gene3D" id="2.60.120.10">
    <property type="entry name" value="Jelly Rolls"/>
    <property type="match status" value="1"/>
</dbReference>
<dbReference type="InterPro" id="IPR011051">
    <property type="entry name" value="RmlC_Cupin_sf"/>
</dbReference>
<protein>
    <recommendedName>
        <fullName evidence="4">Cupin domain-containing protein</fullName>
    </recommendedName>
</protein>
<evidence type="ECO:0000313" key="2">
    <source>
        <dbReference type="EMBL" id="NJP68828.1"/>
    </source>
</evidence>
<organism evidence="2 3">
    <name type="scientific">Streptomyces spiramenti</name>
    <dbReference type="NCBI Taxonomy" id="2720606"/>
    <lineage>
        <taxon>Bacteria</taxon>
        <taxon>Bacillati</taxon>
        <taxon>Actinomycetota</taxon>
        <taxon>Actinomycetes</taxon>
        <taxon>Kitasatosporales</taxon>
        <taxon>Streptomycetaceae</taxon>
        <taxon>Streptomyces</taxon>
    </lineage>
</organism>
<feature type="region of interest" description="Disordered" evidence="1">
    <location>
        <begin position="1"/>
        <end position="27"/>
    </location>
</feature>
<dbReference type="InterPro" id="IPR014710">
    <property type="entry name" value="RmlC-like_jellyroll"/>
</dbReference>
<accession>A0ABX1AP21</accession>
<sequence length="114" mass="11093">MAPTGAAAGAVPPAPREAALGDGWSPPATGDTTLLTLSGVLLLELAEESDIPTPAPAGAPGPHSPTAAGEPVRLGCGDAYVVPPGVAYRAIAHGACEYVLIDPSGTTVTGRVDG</sequence>
<evidence type="ECO:0000256" key="1">
    <source>
        <dbReference type="SAM" id="MobiDB-lite"/>
    </source>
</evidence>
<dbReference type="SUPFAM" id="SSF51182">
    <property type="entry name" value="RmlC-like cupins"/>
    <property type="match status" value="1"/>
</dbReference>
<proteinExistence type="predicted"/>
<feature type="region of interest" description="Disordered" evidence="1">
    <location>
        <begin position="48"/>
        <end position="70"/>
    </location>
</feature>
<evidence type="ECO:0000313" key="3">
    <source>
        <dbReference type="Proteomes" id="UP000746503"/>
    </source>
</evidence>
<dbReference type="RefSeq" id="WP_167935307.1">
    <property type="nucleotide sequence ID" value="NZ_JAAVJB010000287.1"/>
</dbReference>